<evidence type="ECO:0000313" key="20">
    <source>
        <dbReference type="EMBL" id="ARF02889.1"/>
    </source>
</evidence>
<evidence type="ECO:0000256" key="9">
    <source>
        <dbReference type="ARBA" id="ARBA00022792"/>
    </source>
</evidence>
<feature type="transmembrane region" description="Helical" evidence="18">
    <location>
        <begin position="59"/>
        <end position="79"/>
    </location>
</feature>
<feature type="transmembrane region" description="Helical" evidence="18">
    <location>
        <begin position="12"/>
        <end position="34"/>
    </location>
</feature>
<keyword evidence="6" id="KW-0813">Transport</keyword>
<evidence type="ECO:0000256" key="12">
    <source>
        <dbReference type="ARBA" id="ARBA00022989"/>
    </source>
</evidence>
<dbReference type="GO" id="GO:0005743">
    <property type="term" value="C:mitochondrial inner membrane"/>
    <property type="evidence" value="ECO:0007669"/>
    <property type="project" value="UniProtKB-SubCell"/>
</dbReference>
<dbReference type="GO" id="GO:0006120">
    <property type="term" value="P:mitochondrial electron transport, NADH to ubiquinone"/>
    <property type="evidence" value="ECO:0007669"/>
    <property type="project" value="InterPro"/>
</dbReference>
<gene>
    <name evidence="20" type="primary">ND2</name>
</gene>
<proteinExistence type="inferred from homology"/>
<keyword evidence="7 18" id="KW-0679">Respiratory chain</keyword>
<geneLocation type="mitochondrion" evidence="20"/>
<evidence type="ECO:0000256" key="8">
    <source>
        <dbReference type="ARBA" id="ARBA00022692"/>
    </source>
</evidence>
<feature type="transmembrane region" description="Helical" evidence="18">
    <location>
        <begin position="231"/>
        <end position="252"/>
    </location>
</feature>
<dbReference type="EMBL" id="KX096886">
    <property type="protein sequence ID" value="ARF02889.1"/>
    <property type="molecule type" value="Genomic_DNA"/>
</dbReference>
<feature type="transmembrane region" description="Helical" evidence="18">
    <location>
        <begin position="199"/>
        <end position="219"/>
    </location>
</feature>
<accession>A0A1W5T104</accession>
<evidence type="ECO:0000256" key="2">
    <source>
        <dbReference type="ARBA" id="ARBA00004448"/>
    </source>
</evidence>
<keyword evidence="9 18" id="KW-0999">Mitochondrion inner membrane</keyword>
<feature type="transmembrane region" description="Helical" evidence="18">
    <location>
        <begin position="149"/>
        <end position="168"/>
    </location>
</feature>
<dbReference type="GO" id="GO:0008137">
    <property type="term" value="F:NADH dehydrogenase (ubiquinone) activity"/>
    <property type="evidence" value="ECO:0007669"/>
    <property type="project" value="UniProtKB-EC"/>
</dbReference>
<evidence type="ECO:0000256" key="6">
    <source>
        <dbReference type="ARBA" id="ARBA00022448"/>
    </source>
</evidence>
<dbReference type="PRINTS" id="PR01436">
    <property type="entry name" value="NADHDHGNASE2"/>
</dbReference>
<evidence type="ECO:0000256" key="18">
    <source>
        <dbReference type="RuleBase" id="RU003403"/>
    </source>
</evidence>
<evidence type="ECO:0000256" key="5">
    <source>
        <dbReference type="ARBA" id="ARBA00021008"/>
    </source>
</evidence>
<keyword evidence="13 18" id="KW-0520">NAD</keyword>
<keyword evidence="8 18" id="KW-0812">Transmembrane</keyword>
<dbReference type="RefSeq" id="YP_009364245.1">
    <property type="nucleotide sequence ID" value="NC_034656.1"/>
</dbReference>
<dbReference type="GeneID" id="32880413"/>
<name>A0A1W5T104_9MYRI</name>
<organism evidence="20">
    <name type="scientific">Anaulaciulus koreanus</name>
    <dbReference type="NCBI Taxonomy" id="1977246"/>
    <lineage>
        <taxon>Eukaryota</taxon>
        <taxon>Metazoa</taxon>
        <taxon>Ecdysozoa</taxon>
        <taxon>Arthropoda</taxon>
        <taxon>Myriapoda</taxon>
        <taxon>Diplopoda</taxon>
        <taxon>Helminthomorpha</taxon>
        <taxon>Julida</taxon>
        <taxon>Julidae</taxon>
        <taxon>Anaulaciulus</taxon>
    </lineage>
</organism>
<comment type="function">
    <text evidence="1">Core subunit of the mitochondrial membrane respiratory chain NADH dehydrogenase (Complex I) that is believed to belong to the minimal assembly required for catalysis. Complex I functions in the transfer of electrons from NADH to the respiratory chain. The immediate electron acceptor for the enzyme is believed to be ubiquinone.</text>
</comment>
<dbReference type="AlphaFoldDB" id="A0A1W5T104"/>
<dbReference type="Pfam" id="PF00361">
    <property type="entry name" value="Proton_antipo_M"/>
    <property type="match status" value="1"/>
</dbReference>
<evidence type="ECO:0000256" key="17">
    <source>
        <dbReference type="ARBA" id="ARBA00049551"/>
    </source>
</evidence>
<feature type="transmembrane region" description="Helical" evidence="18">
    <location>
        <begin position="316"/>
        <end position="335"/>
    </location>
</feature>
<feature type="domain" description="NADH:quinone oxidoreductase/Mrp antiporter transmembrane" evidence="19">
    <location>
        <begin position="24"/>
        <end position="286"/>
    </location>
</feature>
<comment type="similarity">
    <text evidence="3 18">Belongs to the complex I subunit 2 family.</text>
</comment>
<dbReference type="InterPro" id="IPR003917">
    <property type="entry name" value="NADH_UbQ_OxRdtase_chain2"/>
</dbReference>
<feature type="transmembrane region" description="Helical" evidence="18">
    <location>
        <begin position="272"/>
        <end position="295"/>
    </location>
</feature>
<evidence type="ECO:0000256" key="3">
    <source>
        <dbReference type="ARBA" id="ARBA00007012"/>
    </source>
</evidence>
<comment type="catalytic activity">
    <reaction evidence="17 18">
        <text>a ubiquinone + NADH + 5 H(+)(in) = a ubiquinol + NAD(+) + 4 H(+)(out)</text>
        <dbReference type="Rhea" id="RHEA:29091"/>
        <dbReference type="Rhea" id="RHEA-COMP:9565"/>
        <dbReference type="Rhea" id="RHEA-COMP:9566"/>
        <dbReference type="ChEBI" id="CHEBI:15378"/>
        <dbReference type="ChEBI" id="CHEBI:16389"/>
        <dbReference type="ChEBI" id="CHEBI:17976"/>
        <dbReference type="ChEBI" id="CHEBI:57540"/>
        <dbReference type="ChEBI" id="CHEBI:57945"/>
        <dbReference type="EC" id="7.1.1.2"/>
    </reaction>
</comment>
<evidence type="ECO:0000256" key="11">
    <source>
        <dbReference type="ARBA" id="ARBA00022982"/>
    </source>
</evidence>
<keyword evidence="15 18" id="KW-0496">Mitochondrion</keyword>
<dbReference type="InterPro" id="IPR001750">
    <property type="entry name" value="ND/Mrp_TM"/>
</dbReference>
<feature type="transmembrane region" description="Helical" evidence="18">
    <location>
        <begin position="91"/>
        <end position="113"/>
    </location>
</feature>
<evidence type="ECO:0000259" key="19">
    <source>
        <dbReference type="Pfam" id="PF00361"/>
    </source>
</evidence>
<protein>
    <recommendedName>
        <fullName evidence="5 18">NADH-ubiquinone oxidoreductase chain 2</fullName>
        <ecNumber evidence="4 18">7.1.1.2</ecNumber>
    </recommendedName>
</protein>
<dbReference type="PANTHER" id="PTHR46552:SF1">
    <property type="entry name" value="NADH-UBIQUINONE OXIDOREDUCTASE CHAIN 2"/>
    <property type="match status" value="1"/>
</dbReference>
<evidence type="ECO:0000256" key="10">
    <source>
        <dbReference type="ARBA" id="ARBA00022967"/>
    </source>
</evidence>
<evidence type="ECO:0000256" key="7">
    <source>
        <dbReference type="ARBA" id="ARBA00022660"/>
    </source>
</evidence>
<comment type="subcellular location">
    <subcellularLocation>
        <location evidence="2 18">Mitochondrion inner membrane</location>
        <topology evidence="2 18">Multi-pass membrane protein</topology>
    </subcellularLocation>
</comment>
<evidence type="ECO:0000256" key="13">
    <source>
        <dbReference type="ARBA" id="ARBA00023027"/>
    </source>
</evidence>
<keyword evidence="16 18" id="KW-0472">Membrane</keyword>
<evidence type="ECO:0000256" key="15">
    <source>
        <dbReference type="ARBA" id="ARBA00023128"/>
    </source>
</evidence>
<evidence type="ECO:0000256" key="16">
    <source>
        <dbReference type="ARBA" id="ARBA00023136"/>
    </source>
</evidence>
<comment type="function">
    <text evidence="18">Core subunit of the mitochondrial membrane respiratory chain NADH dehydrogenase (Complex I) which catalyzes electron transfer from NADH through the respiratory chain, using ubiquinone as an electron acceptor. Essential for the catalytic activity and assembly of complex I.</text>
</comment>
<dbReference type="InterPro" id="IPR050175">
    <property type="entry name" value="Complex_I_Subunit_2"/>
</dbReference>
<evidence type="ECO:0000256" key="4">
    <source>
        <dbReference type="ARBA" id="ARBA00012944"/>
    </source>
</evidence>
<dbReference type="CTD" id="4536"/>
<reference evidence="20" key="1">
    <citation type="submission" date="2016-04" db="EMBL/GenBank/DDBJ databases">
        <title>The complete mitochondrial genome of the Korean endemic millipede species Anaulaciulus koreanus (Verhoeff, 1937), with notes on the phylogeny of Diplopoda.</title>
        <authorList>
            <person name="Woo H.J."/>
            <person name="Jang K.H."/>
            <person name="Nguyen A.D."/>
            <person name="Choi E.H."/>
            <person name="Ryu S.H."/>
            <person name="Hwang U.W."/>
        </authorList>
    </citation>
    <scope>NUCLEOTIDE SEQUENCE</scope>
</reference>
<dbReference type="EC" id="7.1.1.2" evidence="4 18"/>
<evidence type="ECO:0000256" key="14">
    <source>
        <dbReference type="ARBA" id="ARBA00023075"/>
    </source>
</evidence>
<keyword evidence="12 18" id="KW-1133">Transmembrane helix</keyword>
<keyword evidence="14 18" id="KW-0830">Ubiquinone</keyword>
<sequence length="336" mass="38242">MCYFLNKVISIGGLLSSIIIILSSSSWFTAWMGLEVNMMTFMPLIVTSNKLSGEAAMKYFFTQVTGSMFLLMFIVLSIFYSAKGGFMMNSLLMSIIILALLLKLGAVPVHFWLPALIEGLSWETTLILITIQKIGPLSLLLMMNMSMKFMLVSSSLMSAVVGSISGLNQLLCRKLMSYSSIAHMGWLLMALSINKMLLWVYFILYCSLTMMVISIFKFYQTFHMSQMLMSYNSIIIVSFTFYLTLLSLGGLPPLMGFLPKWLLLKFMMLSNMFLPAIILVLSSVLTIYFYIRLTYTAFMLILLKSTMNNKINSMNFMMKYWILMPTIMLPSLLMML</sequence>
<keyword evidence="11 18" id="KW-0249">Electron transport</keyword>
<keyword evidence="10 18" id="KW-1278">Translocase</keyword>
<dbReference type="PANTHER" id="PTHR46552">
    <property type="entry name" value="NADH-UBIQUINONE OXIDOREDUCTASE CHAIN 2"/>
    <property type="match status" value="1"/>
</dbReference>
<evidence type="ECO:0000256" key="1">
    <source>
        <dbReference type="ARBA" id="ARBA00003257"/>
    </source>
</evidence>